<comment type="catalytic activity">
    <reaction evidence="1">
        <text>Hydrolysis of terminal non-reducing N-acetyl-D-hexosamine residues in N-acetyl-beta-D-hexosaminides.</text>
        <dbReference type="EC" id="3.2.1.52"/>
    </reaction>
</comment>
<gene>
    <name evidence="9" type="ORF">SAMN05421761_10151</name>
</gene>
<accession>A0A1N7JJ21</accession>
<keyword evidence="10" id="KW-1185">Reference proteome</keyword>
<evidence type="ECO:0000256" key="2">
    <source>
        <dbReference type="ARBA" id="ARBA00005336"/>
    </source>
</evidence>
<dbReference type="Pfam" id="PF00933">
    <property type="entry name" value="Glyco_hydro_3"/>
    <property type="match status" value="1"/>
</dbReference>
<feature type="domain" description="Beta-lactamase-related" evidence="7">
    <location>
        <begin position="633"/>
        <end position="987"/>
    </location>
</feature>
<evidence type="ECO:0000259" key="7">
    <source>
        <dbReference type="Pfam" id="PF00144"/>
    </source>
</evidence>
<evidence type="ECO:0000313" key="9">
    <source>
        <dbReference type="EMBL" id="SIS49261.1"/>
    </source>
</evidence>
<dbReference type="Proteomes" id="UP000186026">
    <property type="component" value="Unassembled WGS sequence"/>
</dbReference>
<dbReference type="GO" id="GO:0009254">
    <property type="term" value="P:peptidoglycan turnover"/>
    <property type="evidence" value="ECO:0007669"/>
    <property type="project" value="TreeGrafter"/>
</dbReference>
<dbReference type="SUPFAM" id="SSF51445">
    <property type="entry name" value="(Trans)glycosidases"/>
    <property type="match status" value="1"/>
</dbReference>
<comment type="similarity">
    <text evidence="2">Belongs to the glycosyl hydrolase 3 family.</text>
</comment>
<dbReference type="InterPro" id="IPR050226">
    <property type="entry name" value="NagZ_Beta-hexosaminidase"/>
</dbReference>
<dbReference type="EMBL" id="FTOP01000001">
    <property type="protein sequence ID" value="SIS49261.1"/>
    <property type="molecule type" value="Genomic_DNA"/>
</dbReference>
<feature type="domain" description="Glycoside hydrolase family 3 N-terminal" evidence="8">
    <location>
        <begin position="78"/>
        <end position="394"/>
    </location>
</feature>
<dbReference type="PANTHER" id="PTHR30480:SF13">
    <property type="entry name" value="BETA-HEXOSAMINIDASE"/>
    <property type="match status" value="1"/>
</dbReference>
<dbReference type="GO" id="GO:0004563">
    <property type="term" value="F:beta-N-acetylhexosaminidase activity"/>
    <property type="evidence" value="ECO:0007669"/>
    <property type="project" value="UniProtKB-EC"/>
</dbReference>
<dbReference type="InterPro" id="IPR001466">
    <property type="entry name" value="Beta-lactam-related"/>
</dbReference>
<evidence type="ECO:0000256" key="5">
    <source>
        <dbReference type="ARBA" id="ARBA00023295"/>
    </source>
</evidence>
<dbReference type="InterPro" id="IPR012338">
    <property type="entry name" value="Beta-lactam/transpept-like"/>
</dbReference>
<dbReference type="SUPFAM" id="SSF56601">
    <property type="entry name" value="beta-lactamase/transpeptidase-like"/>
    <property type="match status" value="1"/>
</dbReference>
<evidence type="ECO:0000256" key="4">
    <source>
        <dbReference type="ARBA" id="ARBA00022801"/>
    </source>
</evidence>
<evidence type="ECO:0000256" key="3">
    <source>
        <dbReference type="ARBA" id="ARBA00012663"/>
    </source>
</evidence>
<dbReference type="Pfam" id="PF00144">
    <property type="entry name" value="Beta-lactamase"/>
    <property type="match status" value="1"/>
</dbReference>
<dbReference type="GO" id="GO:0005975">
    <property type="term" value="P:carbohydrate metabolic process"/>
    <property type="evidence" value="ECO:0007669"/>
    <property type="project" value="InterPro"/>
</dbReference>
<organism evidence="9 10">
    <name type="scientific">Belliella pelovolcani</name>
    <dbReference type="NCBI Taxonomy" id="529505"/>
    <lineage>
        <taxon>Bacteria</taxon>
        <taxon>Pseudomonadati</taxon>
        <taxon>Bacteroidota</taxon>
        <taxon>Cytophagia</taxon>
        <taxon>Cytophagales</taxon>
        <taxon>Cyclobacteriaceae</taxon>
        <taxon>Belliella</taxon>
    </lineage>
</organism>
<dbReference type="InterPro" id="IPR017853">
    <property type="entry name" value="GH"/>
</dbReference>
<dbReference type="InterPro" id="IPR036962">
    <property type="entry name" value="Glyco_hydro_3_N_sf"/>
</dbReference>
<evidence type="ECO:0000313" key="10">
    <source>
        <dbReference type="Proteomes" id="UP000186026"/>
    </source>
</evidence>
<dbReference type="AlphaFoldDB" id="A0A1N7JJ21"/>
<proteinExistence type="inferred from homology"/>
<evidence type="ECO:0000259" key="8">
    <source>
        <dbReference type="Pfam" id="PF00933"/>
    </source>
</evidence>
<dbReference type="Gene3D" id="3.20.20.300">
    <property type="entry name" value="Glycoside hydrolase, family 3, N-terminal domain"/>
    <property type="match status" value="1"/>
</dbReference>
<dbReference type="PANTHER" id="PTHR30480">
    <property type="entry name" value="BETA-HEXOSAMINIDASE-RELATED"/>
    <property type="match status" value="1"/>
</dbReference>
<feature type="region of interest" description="Disordered" evidence="6">
    <location>
        <begin position="921"/>
        <end position="950"/>
    </location>
</feature>
<dbReference type="InterPro" id="IPR001764">
    <property type="entry name" value="Glyco_hydro_3_N"/>
</dbReference>
<evidence type="ECO:0000256" key="1">
    <source>
        <dbReference type="ARBA" id="ARBA00001231"/>
    </source>
</evidence>
<keyword evidence="5" id="KW-0326">Glycosidase</keyword>
<name>A0A1N7JJ21_9BACT</name>
<sequence length="1020" mass="113783">MRIKVWSALLGLVVIFHTDAARSLELPLAVLADSSETGIAINDTDSTLIVARKKRDPLAAKDYRKQMEWVDSVFNSQTFEERLGQLFMVAAYSNKGEQHKQEIAKLIKEENLGGLIFFQGGPVRQANLTNYYQSISKTPLFIAMDAEWGVNMRLDSVLTFPKAMTLGALPDERLIYDMGKEIARQFKELGMHINFAPVVDVNSNPENPVIGFRAFGEEKRLVAKKSKAYMKGLQDNGVLANAKHFPGHGDTESDSHYSLPVIRHSENRIKDIDLYPYRELIDEDLMSVMVAHLHIPSLDAEKNKATTLSKYVVTDLLQNQMNFSGLIFTDALNMKGVSNYYKPGEVDLLALLAGNDILLYSQDVPKAKQMILQAVEEGKLSRQEVDDRVTKVLKAKYWAGLDKTPSINTKGLVERLNTKETELLVERLHANSITVTSNKNNFLPLRNLDLLDIATITIGDDGKIFKDKVDKYIKADHFKLDKGANGTSHANLKKQLEPYNTIIVGLMGLTNSPSRSFGINQSDINFIKELSKEKSVIVTVFGNAYAAKYLNGLPHNILAFENNEYTQNLVPEIIFGGRDAQGMMPVSISEIITVGSGGYLPGLGRLSYSIPESQGLDSEILSEIDQVMEISIRKKATPGAVVLIAKNGQVVFEKAYGHYDYSKKKPVTVQTVYDLASITKVLSTTQAVMFLASRDIIDMNQPISRYLPELKNTNKGNLILSDIMAHEAGLPAFIPYYAKTVQAGSWKSEFYSSSPIGDFTVPVANEMYASQSLKDSIWHWTIKSDLRKPDPNRRKHSYLYSDLTMYLMQAVVERVVNQPLDEFMEQIFYTPLGLNTLTFNPSKKMDLNRIAPTEDDITFRKRLVHGYVHDPGAAMYGGVAGHAGLFGTANDLAVMMQLMLNGGHYGDVHLLDEKTIKEFTKRQSSQSRRGWGWDKPEPERGKGGSAGALAPKGTFGHTGFTGTCVWADPDNDLIYVFLSNRVHPDANNNTLLKDGVRTEIHDIIYRSMGKSEKSSVKRAE</sequence>
<dbReference type="RefSeq" id="WP_076497416.1">
    <property type="nucleotide sequence ID" value="NZ_FTOP01000001.1"/>
</dbReference>
<dbReference type="STRING" id="529505.SAMN05421761_10151"/>
<feature type="compositionally biased region" description="Basic and acidic residues" evidence="6">
    <location>
        <begin position="931"/>
        <end position="942"/>
    </location>
</feature>
<evidence type="ECO:0000256" key="6">
    <source>
        <dbReference type="SAM" id="MobiDB-lite"/>
    </source>
</evidence>
<reference evidence="10" key="1">
    <citation type="submission" date="2017-01" db="EMBL/GenBank/DDBJ databases">
        <authorList>
            <person name="Varghese N."/>
            <person name="Submissions S."/>
        </authorList>
    </citation>
    <scope>NUCLEOTIDE SEQUENCE [LARGE SCALE GENOMIC DNA]</scope>
    <source>
        <strain evidence="10">DSM 46698</strain>
    </source>
</reference>
<dbReference type="OrthoDB" id="9805821at2"/>
<dbReference type="EC" id="3.2.1.52" evidence="3"/>
<dbReference type="Gene3D" id="3.40.710.10">
    <property type="entry name" value="DD-peptidase/beta-lactamase superfamily"/>
    <property type="match status" value="1"/>
</dbReference>
<keyword evidence="4" id="KW-0378">Hydrolase</keyword>
<protein>
    <recommendedName>
        <fullName evidence="3">beta-N-acetylhexosaminidase</fullName>
        <ecNumber evidence="3">3.2.1.52</ecNumber>
    </recommendedName>
</protein>